<keyword evidence="4" id="KW-1185">Reference proteome</keyword>
<reference evidence="3" key="3">
    <citation type="submission" date="2025-09" db="UniProtKB">
        <authorList>
            <consortium name="Ensembl"/>
        </authorList>
    </citation>
    <scope>IDENTIFICATION</scope>
</reference>
<feature type="domain" description="VLIG-type G" evidence="2">
    <location>
        <begin position="560"/>
        <end position="792"/>
    </location>
</feature>
<evidence type="ECO:0000313" key="3">
    <source>
        <dbReference type="Ensembl" id="ENSENLP00000012534.1"/>
    </source>
</evidence>
<reference evidence="3" key="1">
    <citation type="submission" date="2021-04" db="EMBL/GenBank/DDBJ databases">
        <authorList>
            <consortium name="Wellcome Sanger Institute Data Sharing"/>
        </authorList>
    </citation>
    <scope>NUCLEOTIDE SEQUENCE [LARGE SCALE GENOMIC DNA]</scope>
</reference>
<dbReference type="InterPro" id="IPR058641">
    <property type="entry name" value="GVIN1_dom"/>
</dbReference>
<evidence type="ECO:0000256" key="1">
    <source>
        <dbReference type="SAM" id="MobiDB-lite"/>
    </source>
</evidence>
<dbReference type="GO" id="GO:0005525">
    <property type="term" value="F:GTP binding"/>
    <property type="evidence" value="ECO:0007669"/>
    <property type="project" value="InterPro"/>
</dbReference>
<dbReference type="InterPro" id="IPR030383">
    <property type="entry name" value="G_VLIG_dom"/>
</dbReference>
<dbReference type="Pfam" id="PF25974">
    <property type="entry name" value="URGCP_9th"/>
    <property type="match status" value="1"/>
</dbReference>
<dbReference type="Pfam" id="PF25496">
    <property type="entry name" value="URGCP"/>
    <property type="match status" value="1"/>
</dbReference>
<accession>A0A665U031</accession>
<dbReference type="InterPro" id="IPR057365">
    <property type="entry name" value="URGCP"/>
</dbReference>
<proteinExistence type="predicted"/>
<dbReference type="PROSITE" id="PS51717">
    <property type="entry name" value="G_VLIG"/>
    <property type="match status" value="1"/>
</dbReference>
<organism evidence="3 4">
    <name type="scientific">Echeneis naucrates</name>
    <name type="common">Live sharksucker</name>
    <dbReference type="NCBI Taxonomy" id="173247"/>
    <lineage>
        <taxon>Eukaryota</taxon>
        <taxon>Metazoa</taxon>
        <taxon>Chordata</taxon>
        <taxon>Craniata</taxon>
        <taxon>Vertebrata</taxon>
        <taxon>Euteleostomi</taxon>
        <taxon>Actinopterygii</taxon>
        <taxon>Neopterygii</taxon>
        <taxon>Teleostei</taxon>
        <taxon>Neoteleostei</taxon>
        <taxon>Acanthomorphata</taxon>
        <taxon>Carangaria</taxon>
        <taxon>Carangiformes</taxon>
        <taxon>Echeneidae</taxon>
        <taxon>Echeneis</taxon>
    </lineage>
</organism>
<dbReference type="InParanoid" id="A0A665U031"/>
<dbReference type="InterPro" id="IPR052986">
    <property type="entry name" value="VLIG_GTPase"/>
</dbReference>
<evidence type="ECO:0000313" key="4">
    <source>
        <dbReference type="Proteomes" id="UP000472264"/>
    </source>
</evidence>
<feature type="region of interest" description="Disordered" evidence="1">
    <location>
        <begin position="385"/>
        <end position="404"/>
    </location>
</feature>
<dbReference type="Ensembl" id="ENSENLT00000013050.1">
    <property type="protein sequence ID" value="ENSENLP00000012534.1"/>
    <property type="gene ID" value="ENSENLG00000005969.1"/>
</dbReference>
<name>A0A665U031_ECHNA</name>
<dbReference type="PANTHER" id="PTHR14819:SF9">
    <property type="entry name" value="UP-REGULATOR OF CELL PROLIFERATION-LIKE"/>
    <property type="match status" value="1"/>
</dbReference>
<evidence type="ECO:0000259" key="2">
    <source>
        <dbReference type="PROSITE" id="PS51717"/>
    </source>
</evidence>
<dbReference type="PANTHER" id="PTHR14819">
    <property type="entry name" value="GTP-BINDING"/>
    <property type="match status" value="1"/>
</dbReference>
<dbReference type="OMA" id="ISMVIKP"/>
<dbReference type="Pfam" id="PF25683">
    <property type="entry name" value="URGCP_GTPase"/>
    <property type="match status" value="1"/>
</dbReference>
<sequence length="1468" mass="165377">DPASMLDISTWNLENQAPLEPKDLPKAFLQRLWLLSPDARSTRCKPRNEGLNTANDAPLEMMNGFGEESHYAINPLDLVTAVFMSSNTFLHQEMMVHMMQCQFAVPLVLPSIDTEEPSRFLLWPMRSIVSQWKSHSLEKTRRVQEGDLASTYMPLISCVKIGHCGVSKSQVLNHVMSGLESCNETFLHKGMDGGKLHRKLSNGLVEIGWCLPTGNPARDNFPVPVVIANLRGDASTHEKCFSLLCQASSAVIVFCGTLREKDKQLIAYCKDNSVVGFVGQSVEEAIGLPEGSALQGNDLSEEELANRLSDTLKELLPDKLTFVTLEEAANLAAHLGLTVDEGAVCKKAMATVEEVLKGLEEGSSHFKEKQLPLQGHLWRRLAEIEKEESKPKKGNQSDPEKQKEKKVILVELSKQLSNPVYENQNCNLESGERLTLSSQGVPQDEPQLMLETSDFTSSQQQMCPESSFNPQVAWRSELFQPNPSFLGLEHFLREVGLIFEFTHISPGSGSHNILRLPSLAADMLLYGVPLELMDGDATNIPIHWLGCVFAELKRRLPQEKCRTRVLTNLGVHHARNAEVLSALFGVKFPEGRQRSIKGVYMLALCLPDGLSEAMQCNFLLLVDVEGLCSMSYDNDGKTQIHDNEMSTVATGLGDVLIQNISSHSSSEFETDLTVIVNALLRIKECGSMPNSQLLLHNEGINGLLQATQLRRVSDMLQTETGDRAKSIDEQHQTSSCITFIKGPWSNNTLCEPVDTQYGQAVLKLKKNLFGALRQCAAKSDATGLPEIMIRLCAVWDKVKAESFSVSLQNKDIALGFSLLCTELSQWKDTFLEHMDSWLLGATQKIVTTNALDAAKQNDLLSQLKDEAGEEVKSEVGKLKAKVEAYLMKDDALKVSTETFKPILMSNINHLQEQVSEEVIQRLETIKESHCSSTQLRRFEALLAQEQESLIQTLVENSKSDKVILQDAELEEEFESMWSKMLMDFDFRPSERDDISARVMDILKKNLISRDLRKHMKKVEVNSNDQTSTFQVYDEHFGYRTRLKHMFEDNNRIQRLEAQRLASQVIEEYHQWVADKCSLAADFSDSYIVELLENVEKALSKKSMEIRSAFEVDLKVYLCGSACQDFQRLHDHYAKDSELLTCIAASKSRYKAEFIYQFRKRDQCQRMAQAFTSMVIKPTVIDYIYRPLGTYIIEEIQVKEQQYKSQHSFNQNLLEELIKNDSSESFLEYLVSYDSFRLKRIQETVFAHLSGSTNVNTWRQHRLGEIVGKIATAVSETAEGTNGVLSDTKPLLERVCLTLEKSGEMDITRACLDGPLFSITTEWDRFVTCLMALLAEMRLDFAQEFSQNVDAAHLLECLPVQPIHLLFNKVKGCDKLCPLCGAPCEVEEIGHEVHSSLLHRPKGILPCDSALSFSESNLNTAQKEDTQNIFMACIDFHSLHPDWNLPVEHPCSQMPATYWRYCVVNNTKR</sequence>
<protein>
    <submittedName>
        <fullName evidence="3">Si:dkey-202l22.6</fullName>
    </submittedName>
</protein>
<reference evidence="3" key="2">
    <citation type="submission" date="2025-08" db="UniProtKB">
        <authorList>
            <consortium name="Ensembl"/>
        </authorList>
    </citation>
    <scope>IDENTIFICATION</scope>
</reference>
<dbReference type="Proteomes" id="UP000472264">
    <property type="component" value="Chromosome 13"/>
</dbReference>